<reference evidence="2 3" key="1">
    <citation type="submission" date="2018-06" db="EMBL/GenBank/DDBJ databases">
        <authorList>
            <consortium name="Pathogen Informatics"/>
            <person name="Doyle S."/>
        </authorList>
    </citation>
    <scope>NUCLEOTIDE SEQUENCE [LARGE SCALE GENOMIC DNA]</scope>
    <source>
        <strain evidence="2 3">NCTC10684</strain>
    </source>
</reference>
<proteinExistence type="predicted"/>
<dbReference type="Proteomes" id="UP000254701">
    <property type="component" value="Unassembled WGS sequence"/>
</dbReference>
<organism evidence="2 3">
    <name type="scientific">Aminobacter aminovorans</name>
    <name type="common">Chelatobacter heintzii</name>
    <dbReference type="NCBI Taxonomy" id="83263"/>
    <lineage>
        <taxon>Bacteria</taxon>
        <taxon>Pseudomonadati</taxon>
        <taxon>Pseudomonadota</taxon>
        <taxon>Alphaproteobacteria</taxon>
        <taxon>Hyphomicrobiales</taxon>
        <taxon>Phyllobacteriaceae</taxon>
        <taxon>Aminobacter</taxon>
    </lineage>
</organism>
<sequence>MPKVKGQSALDKERAKTEKLLKKVGYTALKEAGVKSRRPDLPNLKTEKREK</sequence>
<protein>
    <submittedName>
        <fullName evidence="2">Uncharacterized protein</fullName>
    </submittedName>
</protein>
<feature type="region of interest" description="Disordered" evidence="1">
    <location>
        <begin position="32"/>
        <end position="51"/>
    </location>
</feature>
<evidence type="ECO:0000313" key="3">
    <source>
        <dbReference type="Proteomes" id="UP000254701"/>
    </source>
</evidence>
<evidence type="ECO:0000313" key="2">
    <source>
        <dbReference type="EMBL" id="SUU87265.1"/>
    </source>
</evidence>
<dbReference type="AlphaFoldDB" id="A0A380WES7"/>
<accession>A0A380WES7</accession>
<evidence type="ECO:0000256" key="1">
    <source>
        <dbReference type="SAM" id="MobiDB-lite"/>
    </source>
</evidence>
<gene>
    <name evidence="2" type="ORF">NCTC10684_00457</name>
</gene>
<name>A0A380WES7_AMIAI</name>
<dbReference type="EMBL" id="UFSM01000001">
    <property type="protein sequence ID" value="SUU87265.1"/>
    <property type="molecule type" value="Genomic_DNA"/>
</dbReference>
<dbReference type="RefSeq" id="WP_165916083.1">
    <property type="nucleotide sequence ID" value="NZ_BAAAVY010000033.1"/>
</dbReference>